<dbReference type="InterPro" id="IPR014001">
    <property type="entry name" value="Helicase_ATP-bd"/>
</dbReference>
<dbReference type="PROSITE" id="PS51194">
    <property type="entry name" value="HELICASE_CTER"/>
    <property type="match status" value="1"/>
</dbReference>
<dbReference type="Pfam" id="PF00271">
    <property type="entry name" value="Helicase_C"/>
    <property type="match status" value="1"/>
</dbReference>
<sequence length="1724" mass="197177">MSYQKKQVLKDNLEGLKTAYQILEEKRVATPDEKEMLSKFKGWGGLKELLLPLDNISSWSLESLKIKPQIEELHTFLSSKPNYQQNIESIKNSILTSFYTSPELIRSIGNALLKNGVKANNYLDPSAGTGLFFSEFQQLGIAMKDSLLIEKDDLTAKILKALYTNSINAPFETVDKHKMGTYDLISSNIPFGDFKVFDPIYNLNKNKVKRQASNHIHNFFLIKSLDLLKEGGVLAHIMPYGVLDSPAHLPIRQFVMANANLISAIRLPQNTFLDAGTQAGADLLILQKTGPKTTLNPMEQSLVRTALITNEKSSHKFHLNEFFHLNRHTIISDELTFGKDQYGRPNLAYLKAGGLPEICKAVDEILAADFKKNFTNNLAAKVTEPSLFNTTSVSKKVNLFQLDLFAPAVPINPVEASSHITATLPKNIPYKTPLTESDIDGQFVIENDKLYKLKIDVGTNYLVPTDYTKELQNMYLAVMQIRKTYDDLYRYELAEKIEHPVLRKSLNELYDNFKSVYGSLNSNRIYLDEDPKNKPLFGLERVENNEFIKADIFHKPVGFNQVHDYSVKDAFYVSLNQYGFADVPYIAKLSQNNETAIEQQLLADKLIAYNPKTARFEGFASVISGNVVEKINWLENNLPHIEDQQKKERLQHTLDCLKEVLPTPISFNDLDFNLGERWISPKIYEHFARQLFNSSSISVDYLENTDNYMISYQKYERNENINTLYAVAADNNKVNGIDLLEHALYNTTPKMEKLIGYDADKGKNIYVTDKDKTILVNNKIEDIRNKFVNFLNEQDIEFKNDLAKTYNQKFNCYVKPQYDGEHLTFPQLNLQNLGIPDLYKSQKDAAWTLIQQDGGIVDHQVGLGKSLTMIVTSHEMKRLGVANKPLILCLKANIAQIAETYKRAYPDASLLYSGDVDFSKKNRENIFNQIKNNNWDCVILTHEQFSKIPHSHEAFSAVLGDELNNLNKDLKVMNAMSQTYETKQQYKGLLKRQANLESKLKTKMEAIKEHRDDVLNFDSMGIDHIFVDESHIYKNLTYSTRHNNVAGLGGMEGSDRALNMLVALRTLQEKKGKDLGVTFLSGTPISNSLNELYLLFKYLRPKELKKQQIFNFDSWIATYGVKSTEYEISITNNIIQKERFREYIKVPELAIFYSQITDYKTSDMVGIFPAKAKTELVVLPQTKEQQDFSLRLQDFANSGDGTLIYRNPLSESEEKAKMLIATNESKKMALDMRLIHPNFNDDVNNKINQCCHKVLDYYQEGNHFKATQMIFCDLSTPSSKSTGFNVYFAIKDKLIEKGLIPDEIAFIQSFKTDKQREKLFEKMNSGEVRVLIGSTSTLGTGVNAQRRMIAMHHLDIPWKPSEFEQRIGRGARQGNEYAMKFNNNEVHNFVYAVEQTLDSYKFNLLLNKSIFINQIKSNQLGVRKIDEGGMDEANGMNYAEYCAILSGNTMLLDKAKLERELGKVESEKFMFLKDQRLAEEKIEGLETSLRLNEIKKEAFLKDQKFLLEQQLAFNAEKVNLDKYLVNSQTLEKFITRHSDSLFDKKEFDIKTEKGLGAYLVKLKDSISQEGITEVGTYAGFKMYFETTKIRDFDNRVSLENILIIQGKSNEKYVFNGGNLANTPDIAVQYPQRTLVKIPALIESVQQNIENINKNINDLRKFIQEDFKGENELIKVKKELDSLKEKIDKTIEKKEKSSNVIPSSNAEERVVEMDKKGMAVKNLKQ</sequence>
<dbReference type="Gene3D" id="3.40.50.300">
    <property type="entry name" value="P-loop containing nucleotide triphosphate hydrolases"/>
    <property type="match status" value="2"/>
</dbReference>
<dbReference type="PANTHER" id="PTHR41313">
    <property type="entry name" value="ADENINE-SPECIFIC METHYLTRANSFERASE"/>
    <property type="match status" value="1"/>
</dbReference>
<feature type="coiled-coil region" evidence="1">
    <location>
        <begin position="963"/>
        <end position="1013"/>
    </location>
</feature>
<dbReference type="GO" id="GO:0004386">
    <property type="term" value="F:helicase activity"/>
    <property type="evidence" value="ECO:0007669"/>
    <property type="project" value="UniProtKB-KW"/>
</dbReference>
<dbReference type="InterPro" id="IPR001650">
    <property type="entry name" value="Helicase_C-like"/>
</dbReference>
<gene>
    <name evidence="3" type="ORF">VB776_08660</name>
</gene>
<keyword evidence="3" id="KW-0547">Nucleotide-binding</keyword>
<keyword evidence="3" id="KW-0378">Hydrolase</keyword>
<dbReference type="SUPFAM" id="SSF53335">
    <property type="entry name" value="S-adenosyl-L-methionine-dependent methyltransferases"/>
    <property type="match status" value="1"/>
</dbReference>
<reference evidence="3 4" key="1">
    <citation type="submission" date="2023-12" db="EMBL/GenBank/DDBJ databases">
        <title>Novel species of the genus Arcicella isolated from rivers.</title>
        <authorList>
            <person name="Lu H."/>
        </authorList>
    </citation>
    <scope>NUCLEOTIDE SEQUENCE [LARGE SCALE GENOMIC DNA]</scope>
    <source>
        <strain evidence="3 4">DC2W</strain>
    </source>
</reference>
<organism evidence="3 4">
    <name type="scientific">Arcicella gelida</name>
    <dbReference type="NCBI Taxonomy" id="2984195"/>
    <lineage>
        <taxon>Bacteria</taxon>
        <taxon>Pseudomonadati</taxon>
        <taxon>Bacteroidota</taxon>
        <taxon>Cytophagia</taxon>
        <taxon>Cytophagales</taxon>
        <taxon>Flectobacillaceae</taxon>
        <taxon>Arcicella</taxon>
    </lineage>
</organism>
<accession>A0ABU5S3E6</accession>
<keyword evidence="1" id="KW-0175">Coiled coil</keyword>
<dbReference type="Proteomes" id="UP001303899">
    <property type="component" value="Unassembled WGS sequence"/>
</dbReference>
<dbReference type="RefSeq" id="WP_323328067.1">
    <property type="nucleotide sequence ID" value="NZ_JAYGIL010000008.1"/>
</dbReference>
<dbReference type="SMART" id="SM00487">
    <property type="entry name" value="DEXDc"/>
    <property type="match status" value="1"/>
</dbReference>
<dbReference type="Gene3D" id="3.40.50.150">
    <property type="entry name" value="Vaccinia Virus protein VP39"/>
    <property type="match status" value="1"/>
</dbReference>
<evidence type="ECO:0000313" key="3">
    <source>
        <dbReference type="EMBL" id="MEA5402983.1"/>
    </source>
</evidence>
<comment type="caution">
    <text evidence="3">The sequence shown here is derived from an EMBL/GenBank/DDBJ whole genome shotgun (WGS) entry which is preliminary data.</text>
</comment>
<evidence type="ECO:0000313" key="4">
    <source>
        <dbReference type="Proteomes" id="UP001303899"/>
    </source>
</evidence>
<evidence type="ECO:0000256" key="1">
    <source>
        <dbReference type="SAM" id="Coils"/>
    </source>
</evidence>
<feature type="domain" description="Helicase C-terminal" evidence="2">
    <location>
        <begin position="1253"/>
        <end position="1423"/>
    </location>
</feature>
<dbReference type="SMART" id="SM00490">
    <property type="entry name" value="HELICc"/>
    <property type="match status" value="1"/>
</dbReference>
<dbReference type="InterPro" id="IPR052933">
    <property type="entry name" value="DNA_Protect_Modify"/>
</dbReference>
<proteinExistence type="predicted"/>
<dbReference type="InterPro" id="IPR029063">
    <property type="entry name" value="SAM-dependent_MTases_sf"/>
</dbReference>
<protein>
    <submittedName>
        <fullName evidence="3">Helicase-related protein</fullName>
    </submittedName>
</protein>
<keyword evidence="3" id="KW-0347">Helicase</keyword>
<dbReference type="PANTHER" id="PTHR41313:SF1">
    <property type="entry name" value="DNA METHYLASE ADENINE-SPECIFIC DOMAIN-CONTAINING PROTEIN"/>
    <property type="match status" value="1"/>
</dbReference>
<dbReference type="InterPro" id="IPR027417">
    <property type="entry name" value="P-loop_NTPase"/>
</dbReference>
<name>A0ABU5S3E6_9BACT</name>
<feature type="coiled-coil region" evidence="1">
    <location>
        <begin position="1641"/>
        <end position="1699"/>
    </location>
</feature>
<dbReference type="EMBL" id="JAYGIL010000008">
    <property type="protein sequence ID" value="MEA5402983.1"/>
    <property type="molecule type" value="Genomic_DNA"/>
</dbReference>
<dbReference type="PRINTS" id="PR00507">
    <property type="entry name" value="N12N6MTFRASE"/>
</dbReference>
<evidence type="ECO:0000259" key="2">
    <source>
        <dbReference type="PROSITE" id="PS51194"/>
    </source>
</evidence>
<keyword evidence="3" id="KW-0067">ATP-binding</keyword>
<keyword evidence="4" id="KW-1185">Reference proteome</keyword>
<dbReference type="SUPFAM" id="SSF52540">
    <property type="entry name" value="P-loop containing nucleoside triphosphate hydrolases"/>
    <property type="match status" value="2"/>
</dbReference>